<dbReference type="InterPro" id="IPR002201">
    <property type="entry name" value="Glyco_trans_9"/>
</dbReference>
<dbReference type="EMBL" id="UOFZ01000036">
    <property type="protein sequence ID" value="VAX12394.1"/>
    <property type="molecule type" value="Genomic_DNA"/>
</dbReference>
<name>A0A3B1BKS7_9ZZZZ</name>
<dbReference type="GO" id="GO:0005829">
    <property type="term" value="C:cytosol"/>
    <property type="evidence" value="ECO:0007669"/>
    <property type="project" value="TreeGrafter"/>
</dbReference>
<evidence type="ECO:0000256" key="2">
    <source>
        <dbReference type="ARBA" id="ARBA00022679"/>
    </source>
</evidence>
<evidence type="ECO:0000313" key="3">
    <source>
        <dbReference type="EMBL" id="VAX12394.1"/>
    </source>
</evidence>
<gene>
    <name evidence="3" type="ORF">MNBD_GAMMA24-112</name>
</gene>
<dbReference type="Gene3D" id="3.40.50.2000">
    <property type="entry name" value="Glycogen Phosphorylase B"/>
    <property type="match status" value="2"/>
</dbReference>
<dbReference type="InterPro" id="IPR051199">
    <property type="entry name" value="LPS_LOS_Heptosyltrfase"/>
</dbReference>
<dbReference type="SUPFAM" id="SSF53756">
    <property type="entry name" value="UDP-Glycosyltransferase/glycogen phosphorylase"/>
    <property type="match status" value="1"/>
</dbReference>
<organism evidence="3">
    <name type="scientific">hydrothermal vent metagenome</name>
    <dbReference type="NCBI Taxonomy" id="652676"/>
    <lineage>
        <taxon>unclassified sequences</taxon>
        <taxon>metagenomes</taxon>
        <taxon>ecological metagenomes</taxon>
    </lineage>
</organism>
<dbReference type="PANTHER" id="PTHR30160:SF1">
    <property type="entry name" value="LIPOPOLYSACCHARIDE 1,2-N-ACETYLGLUCOSAMINETRANSFERASE-RELATED"/>
    <property type="match status" value="1"/>
</dbReference>
<keyword evidence="2 3" id="KW-0808">Transferase</keyword>
<dbReference type="GO" id="GO:0008713">
    <property type="term" value="F:ADP-heptose-lipopolysaccharide heptosyltransferase activity"/>
    <property type="evidence" value="ECO:0007669"/>
    <property type="project" value="TreeGrafter"/>
</dbReference>
<dbReference type="GO" id="GO:0009244">
    <property type="term" value="P:lipopolysaccharide core region biosynthetic process"/>
    <property type="evidence" value="ECO:0007669"/>
    <property type="project" value="TreeGrafter"/>
</dbReference>
<dbReference type="PANTHER" id="PTHR30160">
    <property type="entry name" value="TETRAACYLDISACCHARIDE 4'-KINASE-RELATED"/>
    <property type="match status" value="1"/>
</dbReference>
<reference evidence="3" key="1">
    <citation type="submission" date="2018-06" db="EMBL/GenBank/DDBJ databases">
        <authorList>
            <person name="Zhirakovskaya E."/>
        </authorList>
    </citation>
    <scope>NUCLEOTIDE SEQUENCE</scope>
</reference>
<proteinExistence type="predicted"/>
<protein>
    <submittedName>
        <fullName evidence="3">ADP-heptose--lipooligosaccharide heptosyltransferase II</fullName>
    </submittedName>
</protein>
<evidence type="ECO:0000256" key="1">
    <source>
        <dbReference type="ARBA" id="ARBA00022676"/>
    </source>
</evidence>
<keyword evidence="1" id="KW-0328">Glycosyltransferase</keyword>
<dbReference type="CDD" id="cd03789">
    <property type="entry name" value="GT9_LPS_heptosyltransferase"/>
    <property type="match status" value="1"/>
</dbReference>
<accession>A0A3B1BKS7</accession>
<dbReference type="Pfam" id="PF01075">
    <property type="entry name" value="Glyco_transf_9"/>
    <property type="match status" value="1"/>
</dbReference>
<dbReference type="AlphaFoldDB" id="A0A3B1BKS7"/>
<sequence>MKVDSMRKIDYYAGIPLCFLLSFGLRLWRLLRPRQHTAASKVLLIELSEMGSAILVDPAMRKLQANGAELFFLIFAKNAASLRLLGTVAEDHVFTIREDGLIPLVTDTLRFLLWARKQRIDSVIDLELFSRFTALLSGLSGARNRVGYYAFHNEGLYRGELLTHRVAYNPYLHISKNFIAMVNALLSERDEDLYSRSIIKDDEIRLAKVEIPSAQQEAMQQRVQESYPDYVDSQQRIVLINPNASELLPQRRWMPDRYIEVMRRVLAEFDDVLILITGAPAEYAEAEDLRQQVDNPRCINFAGKLKLQELPVLYSIASLMLTNDSGPGHFSSITDLQTLVIFGPETPKLYGSLGNSTPIYAGLACSPCVSAANHRKTPCHNNVCLQMITVDDVFTQVQAALAEQTKVLKTNEE</sequence>